<feature type="compositionally biased region" description="Acidic residues" evidence="1">
    <location>
        <begin position="64"/>
        <end position="86"/>
    </location>
</feature>
<dbReference type="EMBL" id="JACSEA010000003">
    <property type="protein sequence ID" value="KAF7405371.1"/>
    <property type="molecule type" value="Genomic_DNA"/>
</dbReference>
<dbReference type="Proteomes" id="UP000614350">
    <property type="component" value="Unassembled WGS sequence"/>
</dbReference>
<organism evidence="2 3">
    <name type="scientific">Vespula vulgaris</name>
    <name type="common">Yellow jacket</name>
    <name type="synonym">Wasp</name>
    <dbReference type="NCBI Taxonomy" id="7454"/>
    <lineage>
        <taxon>Eukaryota</taxon>
        <taxon>Metazoa</taxon>
        <taxon>Ecdysozoa</taxon>
        <taxon>Arthropoda</taxon>
        <taxon>Hexapoda</taxon>
        <taxon>Insecta</taxon>
        <taxon>Pterygota</taxon>
        <taxon>Neoptera</taxon>
        <taxon>Endopterygota</taxon>
        <taxon>Hymenoptera</taxon>
        <taxon>Apocrita</taxon>
        <taxon>Aculeata</taxon>
        <taxon>Vespoidea</taxon>
        <taxon>Vespidae</taxon>
        <taxon>Vespinae</taxon>
        <taxon>Vespula</taxon>
    </lineage>
</organism>
<proteinExistence type="predicted"/>
<comment type="caution">
    <text evidence="2">The sequence shown here is derived from an EMBL/GenBank/DDBJ whole genome shotgun (WGS) entry which is preliminary data.</text>
</comment>
<feature type="compositionally biased region" description="Basic and acidic residues" evidence="1">
    <location>
        <begin position="182"/>
        <end position="196"/>
    </location>
</feature>
<sequence>MKNTLGNKIDHVESMTVKTERTLYSDFCSVSTYYTRNKRFPQRTRTILALESSCWQETSRRQEEVEEEEEEEKEERKEEEEEEEEAVSPLRAPGPSKKQSFERVWLQSRLAQTTTRTITSTSTTTTMSCRESWDNASSPLSVPRSLRWRVLLEEGKGGTPSVAYVDAAGAADDGGENGSATEGRETRRSREDEHHLHPQQCPSLVHW</sequence>
<gene>
    <name evidence="2" type="ORF">HZH66_004277</name>
</gene>
<feature type="region of interest" description="Disordered" evidence="1">
    <location>
        <begin position="117"/>
        <end position="137"/>
    </location>
</feature>
<evidence type="ECO:0000313" key="2">
    <source>
        <dbReference type="EMBL" id="KAF7405371.1"/>
    </source>
</evidence>
<feature type="region of interest" description="Disordered" evidence="1">
    <location>
        <begin position="58"/>
        <end position="102"/>
    </location>
</feature>
<keyword evidence="3" id="KW-1185">Reference proteome</keyword>
<name>A0A834KGH2_VESVU</name>
<protein>
    <submittedName>
        <fullName evidence="2">Uncharacterized protein</fullName>
    </submittedName>
</protein>
<dbReference type="AlphaFoldDB" id="A0A834KGH2"/>
<feature type="compositionally biased region" description="Low complexity" evidence="1">
    <location>
        <begin position="117"/>
        <end position="126"/>
    </location>
</feature>
<feature type="region of interest" description="Disordered" evidence="1">
    <location>
        <begin position="168"/>
        <end position="207"/>
    </location>
</feature>
<accession>A0A834KGH2</accession>
<evidence type="ECO:0000313" key="3">
    <source>
        <dbReference type="Proteomes" id="UP000614350"/>
    </source>
</evidence>
<reference evidence="2" key="1">
    <citation type="journal article" date="2020" name="G3 (Bethesda)">
        <title>High-Quality Assemblies for Three Invasive Social Wasps from the &lt;i&gt;Vespula&lt;/i&gt; Genus.</title>
        <authorList>
            <person name="Harrop T.W.R."/>
            <person name="Guhlin J."/>
            <person name="McLaughlin G.M."/>
            <person name="Permina E."/>
            <person name="Stockwell P."/>
            <person name="Gilligan J."/>
            <person name="Le Lec M.F."/>
            <person name="Gruber M.A.M."/>
            <person name="Quinn O."/>
            <person name="Lovegrove M."/>
            <person name="Duncan E.J."/>
            <person name="Remnant E.J."/>
            <person name="Van Eeckhoven J."/>
            <person name="Graham B."/>
            <person name="Knapp R.A."/>
            <person name="Langford K.W."/>
            <person name="Kronenberg Z."/>
            <person name="Press M.O."/>
            <person name="Eacker S.M."/>
            <person name="Wilson-Rankin E.E."/>
            <person name="Purcell J."/>
            <person name="Lester P.J."/>
            <person name="Dearden P.K."/>
        </authorList>
    </citation>
    <scope>NUCLEOTIDE SEQUENCE</scope>
    <source>
        <strain evidence="2">Marl-1</strain>
    </source>
</reference>
<evidence type="ECO:0000256" key="1">
    <source>
        <dbReference type="SAM" id="MobiDB-lite"/>
    </source>
</evidence>